<dbReference type="Pfam" id="PF05826">
    <property type="entry name" value="Phospholip_A2_2"/>
    <property type="match status" value="1"/>
</dbReference>
<proteinExistence type="predicted"/>
<evidence type="ECO:0000259" key="7">
    <source>
        <dbReference type="Pfam" id="PF05826"/>
    </source>
</evidence>
<evidence type="ECO:0000256" key="1">
    <source>
        <dbReference type="ARBA" id="ARBA00001604"/>
    </source>
</evidence>
<evidence type="ECO:0000256" key="4">
    <source>
        <dbReference type="ARBA" id="ARBA00022837"/>
    </source>
</evidence>
<dbReference type="InterPro" id="IPR016090">
    <property type="entry name" value="PLA2-like_dom"/>
</dbReference>
<dbReference type="VEuPathDB" id="VectorBase:HLOH_053777"/>
<evidence type="ECO:0000256" key="2">
    <source>
        <dbReference type="ARBA" id="ARBA00001913"/>
    </source>
</evidence>
<dbReference type="EMBL" id="JABSTR010000004">
    <property type="protein sequence ID" value="KAH9368044.1"/>
    <property type="molecule type" value="Genomic_DNA"/>
</dbReference>
<evidence type="ECO:0000256" key="5">
    <source>
        <dbReference type="ARBA" id="ARBA00022963"/>
    </source>
</evidence>
<name>A0A9J6G0W4_HAELO</name>
<reference evidence="8 9" key="1">
    <citation type="journal article" date="2020" name="Cell">
        <title>Large-Scale Comparative Analyses of Tick Genomes Elucidate Their Genetic Diversity and Vector Capacities.</title>
        <authorList>
            <consortium name="Tick Genome and Microbiome Consortium (TIGMIC)"/>
            <person name="Jia N."/>
            <person name="Wang J."/>
            <person name="Shi W."/>
            <person name="Du L."/>
            <person name="Sun Y."/>
            <person name="Zhan W."/>
            <person name="Jiang J.F."/>
            <person name="Wang Q."/>
            <person name="Zhang B."/>
            <person name="Ji P."/>
            <person name="Bell-Sakyi L."/>
            <person name="Cui X.M."/>
            <person name="Yuan T.T."/>
            <person name="Jiang B.G."/>
            <person name="Yang W.F."/>
            <person name="Lam T.T."/>
            <person name="Chang Q.C."/>
            <person name="Ding S.J."/>
            <person name="Wang X.J."/>
            <person name="Zhu J.G."/>
            <person name="Ruan X.D."/>
            <person name="Zhao L."/>
            <person name="Wei J.T."/>
            <person name="Ye R.Z."/>
            <person name="Que T.C."/>
            <person name="Du C.H."/>
            <person name="Zhou Y.H."/>
            <person name="Cheng J.X."/>
            <person name="Dai P.F."/>
            <person name="Guo W.B."/>
            <person name="Han X.H."/>
            <person name="Huang E.J."/>
            <person name="Li L.F."/>
            <person name="Wei W."/>
            <person name="Gao Y.C."/>
            <person name="Liu J.Z."/>
            <person name="Shao H.Z."/>
            <person name="Wang X."/>
            <person name="Wang C.C."/>
            <person name="Yang T.C."/>
            <person name="Huo Q.B."/>
            <person name="Li W."/>
            <person name="Chen H.Y."/>
            <person name="Chen S.E."/>
            <person name="Zhou L.G."/>
            <person name="Ni X.B."/>
            <person name="Tian J.H."/>
            <person name="Sheng Y."/>
            <person name="Liu T."/>
            <person name="Pan Y.S."/>
            <person name="Xia L.Y."/>
            <person name="Li J."/>
            <person name="Zhao F."/>
            <person name="Cao W.C."/>
        </authorList>
    </citation>
    <scope>NUCLEOTIDE SEQUENCE [LARGE SCALE GENOMIC DNA]</scope>
    <source>
        <strain evidence="8">HaeL-2018</strain>
    </source>
</reference>
<evidence type="ECO:0000313" key="8">
    <source>
        <dbReference type="EMBL" id="KAH9368044.1"/>
    </source>
</evidence>
<dbReference type="SUPFAM" id="SSF48619">
    <property type="entry name" value="Phospholipase A2, PLA2"/>
    <property type="match status" value="1"/>
</dbReference>
<feature type="domain" description="Phospholipase A2-like central" evidence="7">
    <location>
        <begin position="101"/>
        <end position="156"/>
    </location>
</feature>
<dbReference type="GO" id="GO:0004623">
    <property type="term" value="F:phospholipase A2 activity"/>
    <property type="evidence" value="ECO:0007669"/>
    <property type="project" value="UniProtKB-EC"/>
</dbReference>
<keyword evidence="9" id="KW-1185">Reference proteome</keyword>
<organism evidence="8 9">
    <name type="scientific">Haemaphysalis longicornis</name>
    <name type="common">Bush tick</name>
    <dbReference type="NCBI Taxonomy" id="44386"/>
    <lineage>
        <taxon>Eukaryota</taxon>
        <taxon>Metazoa</taxon>
        <taxon>Ecdysozoa</taxon>
        <taxon>Arthropoda</taxon>
        <taxon>Chelicerata</taxon>
        <taxon>Arachnida</taxon>
        <taxon>Acari</taxon>
        <taxon>Parasitiformes</taxon>
        <taxon>Ixodida</taxon>
        <taxon>Ixodoidea</taxon>
        <taxon>Ixodidae</taxon>
        <taxon>Haemaphysalinae</taxon>
        <taxon>Haemaphysalis</taxon>
    </lineage>
</organism>
<dbReference type="GO" id="GO:0006644">
    <property type="term" value="P:phospholipid metabolic process"/>
    <property type="evidence" value="ECO:0007669"/>
    <property type="project" value="InterPro"/>
</dbReference>
<gene>
    <name evidence="8" type="ORF">HPB48_019873</name>
</gene>
<dbReference type="Proteomes" id="UP000821853">
    <property type="component" value="Chromosome 2"/>
</dbReference>
<comment type="cofactor">
    <cofactor evidence="2">
        <name>Ca(2+)</name>
        <dbReference type="ChEBI" id="CHEBI:29108"/>
    </cofactor>
</comment>
<evidence type="ECO:0000313" key="9">
    <source>
        <dbReference type="Proteomes" id="UP000821853"/>
    </source>
</evidence>
<comment type="catalytic activity">
    <reaction evidence="1">
        <text>a 1,2-diacyl-sn-glycero-3-phosphocholine + H2O = a 1-acyl-sn-glycero-3-phosphocholine + a fatty acid + H(+)</text>
        <dbReference type="Rhea" id="RHEA:15801"/>
        <dbReference type="ChEBI" id="CHEBI:15377"/>
        <dbReference type="ChEBI" id="CHEBI:15378"/>
        <dbReference type="ChEBI" id="CHEBI:28868"/>
        <dbReference type="ChEBI" id="CHEBI:57643"/>
        <dbReference type="ChEBI" id="CHEBI:58168"/>
        <dbReference type="EC" id="3.1.1.4"/>
    </reaction>
</comment>
<evidence type="ECO:0000256" key="3">
    <source>
        <dbReference type="ARBA" id="ARBA00022801"/>
    </source>
</evidence>
<dbReference type="Gene3D" id="1.20.90.10">
    <property type="entry name" value="Phospholipase A2 domain"/>
    <property type="match status" value="1"/>
</dbReference>
<dbReference type="OrthoDB" id="6075074at2759"/>
<keyword evidence="4" id="KW-0106">Calcium</keyword>
<dbReference type="PANTHER" id="PTHR12253">
    <property type="entry name" value="RH14732P"/>
    <property type="match status" value="1"/>
</dbReference>
<keyword evidence="5" id="KW-0442">Lipid degradation</keyword>
<dbReference type="GO" id="GO:0016042">
    <property type="term" value="P:lipid catabolic process"/>
    <property type="evidence" value="ECO:0007669"/>
    <property type="project" value="UniProtKB-KW"/>
</dbReference>
<dbReference type="OMA" id="YTITNCQ"/>
<sequence>MFVFSLQPNTVRRVVTDVNSGGHMLAEIFEDKNSGEVLNCNLLGDKDLINIILKAVPDAAITDVTTDEMNKVVDECGDESSNTTETSLLDTLETIIKSLVIYPGTKWCGAGDVAKDYDDLGKARGTDMCCRDHDHSNDSIPAFGKEHGLRNPMIFSM</sequence>
<dbReference type="AlphaFoldDB" id="A0A9J6G0W4"/>
<protein>
    <recommendedName>
        <fullName evidence="7">Phospholipase A2-like central domain-containing protein</fullName>
    </recommendedName>
</protein>
<dbReference type="GO" id="GO:0050482">
    <property type="term" value="P:arachidonate secretion"/>
    <property type="evidence" value="ECO:0007669"/>
    <property type="project" value="InterPro"/>
</dbReference>
<evidence type="ECO:0000256" key="6">
    <source>
        <dbReference type="ARBA" id="ARBA00023098"/>
    </source>
</evidence>
<comment type="caution">
    <text evidence="8">The sequence shown here is derived from an EMBL/GenBank/DDBJ whole genome shotgun (WGS) entry which is preliminary data.</text>
</comment>
<keyword evidence="6" id="KW-0443">Lipid metabolism</keyword>
<keyword evidence="3" id="KW-0378">Hydrolase</keyword>
<dbReference type="InterPro" id="IPR036444">
    <property type="entry name" value="PLipase_A2_dom_sf"/>
</dbReference>
<accession>A0A9J6G0W4</accession>